<accession>A0A5N3PB54</accession>
<evidence type="ECO:0000313" key="2">
    <source>
        <dbReference type="EMBL" id="KAB0266924.1"/>
    </source>
</evidence>
<dbReference type="Gene3D" id="3.40.710.10">
    <property type="entry name" value="DD-peptidase/beta-lactamase superfamily"/>
    <property type="match status" value="1"/>
</dbReference>
<dbReference type="RefSeq" id="WP_150944226.1">
    <property type="nucleotide sequence ID" value="NZ_VCMV01000014.1"/>
</dbReference>
<comment type="caution">
    <text evidence="2">The sequence shown here is derived from an EMBL/GenBank/DDBJ whole genome shotgun (WGS) entry which is preliminary data.</text>
</comment>
<dbReference type="SUPFAM" id="SSF56601">
    <property type="entry name" value="beta-lactamase/transpeptidase-like"/>
    <property type="match status" value="1"/>
</dbReference>
<dbReference type="OrthoDB" id="9808046at2"/>
<name>A0A5N3PB54_9HYPH</name>
<keyword evidence="3" id="KW-1185">Reference proteome</keyword>
<dbReference type="Pfam" id="PF00144">
    <property type="entry name" value="Beta-lactamase"/>
    <property type="match status" value="1"/>
</dbReference>
<dbReference type="AlphaFoldDB" id="A0A5N3PB54"/>
<evidence type="ECO:0000259" key="1">
    <source>
        <dbReference type="Pfam" id="PF00144"/>
    </source>
</evidence>
<dbReference type="EMBL" id="VCMV01000014">
    <property type="protein sequence ID" value="KAB0266924.1"/>
    <property type="molecule type" value="Genomic_DNA"/>
</dbReference>
<proteinExistence type="predicted"/>
<feature type="domain" description="Beta-lactamase-related" evidence="1">
    <location>
        <begin position="23"/>
        <end position="263"/>
    </location>
</feature>
<dbReference type="PANTHER" id="PTHR46825:SF7">
    <property type="entry name" value="D-ALANYL-D-ALANINE CARBOXYPEPTIDASE"/>
    <property type="match status" value="1"/>
</dbReference>
<organism evidence="2 3">
    <name type="scientific">Microvirga brassicacearum</name>
    <dbReference type="NCBI Taxonomy" id="2580413"/>
    <lineage>
        <taxon>Bacteria</taxon>
        <taxon>Pseudomonadati</taxon>
        <taxon>Pseudomonadota</taxon>
        <taxon>Alphaproteobacteria</taxon>
        <taxon>Hyphomicrobiales</taxon>
        <taxon>Methylobacteriaceae</taxon>
        <taxon>Microvirga</taxon>
    </lineage>
</organism>
<dbReference type="InterPro" id="IPR001466">
    <property type="entry name" value="Beta-lactam-related"/>
</dbReference>
<dbReference type="InterPro" id="IPR050491">
    <property type="entry name" value="AmpC-like"/>
</dbReference>
<dbReference type="Proteomes" id="UP000325684">
    <property type="component" value="Unassembled WGS sequence"/>
</dbReference>
<evidence type="ECO:0000313" key="3">
    <source>
        <dbReference type="Proteomes" id="UP000325684"/>
    </source>
</evidence>
<sequence length="298" mass="32243">MSVSQSAVVTEEGELEERASTAIVPWWSFTKALIAAGVLRLAEQGRVDLDRPIRGQSYTLRAILQHRSGIGDYSGLAEYHEAVAKGDDPWSDEALFERVSPEAFLFRPMSGWAYSNVGYLLLRRMIERTCGTGLPQALHELVLEPLDLRHSRVAETREDMRATIFDTGRPYHPGWAFHGIVIGPVAEAALALHRLMQGDLLTPASRAAMLNAHAIGGALPGRPWLTTGYGLGLMSGTMQRVGMARPLHVIGHSAGGPASTGAVYCASQDGYRRTVAVFGPGSNEGAAEDQALRLLARM</sequence>
<protein>
    <submittedName>
        <fullName evidence="2">Beta-lactamase family protein</fullName>
    </submittedName>
</protein>
<dbReference type="InterPro" id="IPR012338">
    <property type="entry name" value="Beta-lactam/transpept-like"/>
</dbReference>
<gene>
    <name evidence="2" type="ORF">FEZ63_10800</name>
</gene>
<dbReference type="PANTHER" id="PTHR46825">
    <property type="entry name" value="D-ALANYL-D-ALANINE-CARBOXYPEPTIDASE/ENDOPEPTIDASE AMPH"/>
    <property type="match status" value="1"/>
</dbReference>
<reference evidence="2 3" key="1">
    <citation type="journal article" date="2019" name="Microorganisms">
        <title>Genome Insights into the Novel Species Microvirga brassicacearum, a Rapeseed Endophyte with Biotechnological Potential.</title>
        <authorList>
            <person name="Jimenez-Gomez A."/>
            <person name="Saati-Santamaria Z."/>
            <person name="Igual J.M."/>
            <person name="Rivas R."/>
            <person name="Mateos P.F."/>
            <person name="Garcia-Fraile P."/>
        </authorList>
    </citation>
    <scope>NUCLEOTIDE SEQUENCE [LARGE SCALE GENOMIC DNA]</scope>
    <source>
        <strain evidence="2 3">CDVBN77</strain>
    </source>
</reference>